<proteinExistence type="predicted"/>
<reference evidence="3 4" key="1">
    <citation type="submission" date="2016-10" db="EMBL/GenBank/DDBJ databases">
        <authorList>
            <person name="de Groot N.N."/>
        </authorList>
    </citation>
    <scope>NUCLEOTIDE SEQUENCE [LARGE SCALE GENOMIC DNA]</scope>
    <source>
        <strain evidence="3 4">DSM 16859</strain>
    </source>
</reference>
<dbReference type="GO" id="GO:0007165">
    <property type="term" value="P:signal transduction"/>
    <property type="evidence" value="ECO:0007669"/>
    <property type="project" value="TreeGrafter"/>
</dbReference>
<gene>
    <name evidence="3" type="ORF">SAMN05443377_10365</name>
</gene>
<dbReference type="PROSITE" id="PS51704">
    <property type="entry name" value="GP_PDE"/>
    <property type="match status" value="1"/>
</dbReference>
<dbReference type="GO" id="GO:0008081">
    <property type="term" value="F:phosphoric diester hydrolase activity"/>
    <property type="evidence" value="ECO:0007669"/>
    <property type="project" value="InterPro"/>
</dbReference>
<name>A0A1H9QDZ7_9ACTN</name>
<dbReference type="SUPFAM" id="SSF51695">
    <property type="entry name" value="PLC-like phosphodiesterases"/>
    <property type="match status" value="1"/>
</dbReference>
<feature type="binding site" evidence="1">
    <location>
        <position position="337"/>
    </location>
    <ligand>
        <name>Mg(2+)</name>
        <dbReference type="ChEBI" id="CHEBI:18420"/>
        <label>1</label>
        <note>catalytic</note>
    </ligand>
</feature>
<dbReference type="PRINTS" id="PR00377">
    <property type="entry name" value="IMPHPHTASES"/>
</dbReference>
<dbReference type="AlphaFoldDB" id="A0A1H9QDZ7"/>
<dbReference type="InterPro" id="IPR030395">
    <property type="entry name" value="GP_PDE_dom"/>
</dbReference>
<dbReference type="InterPro" id="IPR017946">
    <property type="entry name" value="PLC-like_Pdiesterase_TIM-brl"/>
</dbReference>
<dbReference type="GO" id="GO:0006020">
    <property type="term" value="P:inositol metabolic process"/>
    <property type="evidence" value="ECO:0007669"/>
    <property type="project" value="TreeGrafter"/>
</dbReference>
<evidence type="ECO:0000256" key="1">
    <source>
        <dbReference type="PIRSR" id="PIRSR600760-2"/>
    </source>
</evidence>
<dbReference type="Gene3D" id="3.20.20.190">
    <property type="entry name" value="Phosphatidylinositol (PI) phosphodiesterase"/>
    <property type="match status" value="1"/>
</dbReference>
<dbReference type="GO" id="GO:0046872">
    <property type="term" value="F:metal ion binding"/>
    <property type="evidence" value="ECO:0007669"/>
    <property type="project" value="UniProtKB-KW"/>
</dbReference>
<dbReference type="CDD" id="cd08556">
    <property type="entry name" value="GDPD"/>
    <property type="match status" value="1"/>
</dbReference>
<dbReference type="GO" id="GO:0008934">
    <property type="term" value="F:inositol monophosphate 1-phosphatase activity"/>
    <property type="evidence" value="ECO:0007669"/>
    <property type="project" value="TreeGrafter"/>
</dbReference>
<feature type="domain" description="GP-PDE" evidence="2">
    <location>
        <begin position="12"/>
        <end position="234"/>
    </location>
</feature>
<feature type="binding site" evidence="1">
    <location>
        <position position="322"/>
    </location>
    <ligand>
        <name>Mg(2+)</name>
        <dbReference type="ChEBI" id="CHEBI:18420"/>
        <label>1</label>
        <note>catalytic</note>
    </ligand>
</feature>
<organism evidence="3 4">
    <name type="scientific">Propionibacterium cyclohexanicum</name>
    <dbReference type="NCBI Taxonomy" id="64702"/>
    <lineage>
        <taxon>Bacteria</taxon>
        <taxon>Bacillati</taxon>
        <taxon>Actinomycetota</taxon>
        <taxon>Actinomycetes</taxon>
        <taxon>Propionibacteriales</taxon>
        <taxon>Propionibacteriaceae</taxon>
        <taxon>Propionibacterium</taxon>
    </lineage>
</organism>
<comment type="cofactor">
    <cofactor evidence="1">
        <name>Mg(2+)</name>
        <dbReference type="ChEBI" id="CHEBI:18420"/>
    </cofactor>
</comment>
<dbReference type="Pfam" id="PF03009">
    <property type="entry name" value="GDPD"/>
    <property type="match status" value="2"/>
</dbReference>
<dbReference type="PANTHER" id="PTHR20854:SF4">
    <property type="entry name" value="INOSITOL-1-MONOPHOSPHATASE-RELATED"/>
    <property type="match status" value="1"/>
</dbReference>
<keyword evidence="1" id="KW-0479">Metal-binding</keyword>
<dbReference type="SUPFAM" id="SSF56655">
    <property type="entry name" value="Carbohydrate phosphatase"/>
    <property type="match status" value="1"/>
</dbReference>
<accession>A0A1H9QDZ7</accession>
<dbReference type="Gene3D" id="3.30.540.10">
    <property type="entry name" value="Fructose-1,6-Bisphosphatase, subunit A, domain 1"/>
    <property type="match status" value="1"/>
</dbReference>
<dbReference type="Proteomes" id="UP000198815">
    <property type="component" value="Unassembled WGS sequence"/>
</dbReference>
<dbReference type="Pfam" id="PF00459">
    <property type="entry name" value="Inositol_P"/>
    <property type="match status" value="1"/>
</dbReference>
<dbReference type="PANTHER" id="PTHR20854">
    <property type="entry name" value="INOSITOL MONOPHOSPHATASE"/>
    <property type="match status" value="1"/>
</dbReference>
<sequence length="521" mass="56400">MNELNTKTTPRPRLVAHRGASQLRPENTLAALVEAARLRADMIEVDVRLTADKIPVLLHDPTLERLWNHPHAVSKTSWQMVSTLRHESEKIPALADALRALAGSGCTLLIDLDEEECASVACEQVLSLGFETPVEWCGTQPAMARVRALDPSARIWCPWARLDVPTFGDLGALRPTTLNVDAAFLTPEIVAAAHALHLQVACWTLDEPQAARWAAQLGVDSITTNALPLLQRVLWDQDTREELAAGTRAAPEPDEDEVAEQAIVLARRIATEVMAFTRQQQIGVVARKAHGADLVTDVDRAIEREVRRVVRQHFPEHGFHGEEYGTAPGNAYTWHLDPVDGTTNLVNKVPWTSMSLCLEHEGTPLVGVVADPWRQETFEARHGHGARCDGHAMRAGAAQGCTSLAGTTVGTELDAHRPWQGMITFMTSLADRMCTMRIMGSGTLTLAQVAAGRSAGACVSGFHAIDHGAAVLLVHEAGGVVATPSGPISGFPEHAEPVLVSAPEVFSELFELWHTSLATAQ</sequence>
<dbReference type="STRING" id="64702.SAMN05443377_10365"/>
<dbReference type="RefSeq" id="WP_091967398.1">
    <property type="nucleotide sequence ID" value="NZ_FOGZ01000003.1"/>
</dbReference>
<dbReference type="EMBL" id="FOGZ01000003">
    <property type="protein sequence ID" value="SER58761.1"/>
    <property type="molecule type" value="Genomic_DNA"/>
</dbReference>
<protein>
    <submittedName>
        <fullName evidence="3">Myo-inositol-1(Or 4)-monophosphatase/deoxyribonuclease-2</fullName>
    </submittedName>
</protein>
<feature type="binding site" evidence="1">
    <location>
        <position position="466"/>
    </location>
    <ligand>
        <name>Mg(2+)</name>
        <dbReference type="ChEBI" id="CHEBI:18420"/>
        <label>1</label>
        <note>catalytic</note>
    </ligand>
</feature>
<dbReference type="OrthoDB" id="9772456at2"/>
<evidence type="ECO:0000313" key="3">
    <source>
        <dbReference type="EMBL" id="SER58761.1"/>
    </source>
</evidence>
<dbReference type="Gene3D" id="3.40.190.80">
    <property type="match status" value="1"/>
</dbReference>
<evidence type="ECO:0000259" key="2">
    <source>
        <dbReference type="PROSITE" id="PS51704"/>
    </source>
</evidence>
<dbReference type="InterPro" id="IPR000760">
    <property type="entry name" value="Inositol_monophosphatase-like"/>
</dbReference>
<keyword evidence="1" id="KW-0460">Magnesium</keyword>
<dbReference type="GO" id="GO:0006629">
    <property type="term" value="P:lipid metabolic process"/>
    <property type="evidence" value="ECO:0007669"/>
    <property type="project" value="InterPro"/>
</dbReference>
<evidence type="ECO:0000313" key="4">
    <source>
        <dbReference type="Proteomes" id="UP000198815"/>
    </source>
</evidence>
<feature type="binding site" evidence="1">
    <location>
        <position position="340"/>
    </location>
    <ligand>
        <name>Mg(2+)</name>
        <dbReference type="ChEBI" id="CHEBI:18420"/>
        <label>1</label>
        <note>catalytic</note>
    </ligand>
</feature>
<keyword evidence="4" id="KW-1185">Reference proteome</keyword>